<dbReference type="Proteomes" id="UP000078560">
    <property type="component" value="Unassembled WGS sequence"/>
</dbReference>
<dbReference type="AlphaFoldDB" id="A0A1A8WPI7"/>
<reference evidence="3" key="1">
    <citation type="submission" date="2016-05" db="EMBL/GenBank/DDBJ databases">
        <authorList>
            <person name="Naeem Raeece"/>
        </authorList>
    </citation>
    <scope>NUCLEOTIDE SEQUENCE [LARGE SCALE GENOMIC DNA]</scope>
</reference>
<dbReference type="Pfam" id="PF05795">
    <property type="entry name" value="Plasmodium_Vir"/>
    <property type="match status" value="2"/>
</dbReference>
<keyword evidence="1" id="KW-0472">Membrane</keyword>
<protein>
    <submittedName>
        <fullName evidence="2">PIR Superfamily Protein</fullName>
    </submittedName>
</protein>
<dbReference type="InterPro" id="IPR008780">
    <property type="entry name" value="Plasmodium_Vir"/>
</dbReference>
<proteinExistence type="predicted"/>
<organism evidence="2 3">
    <name type="scientific">Plasmodium ovale curtisi</name>
    <dbReference type="NCBI Taxonomy" id="864141"/>
    <lineage>
        <taxon>Eukaryota</taxon>
        <taxon>Sar</taxon>
        <taxon>Alveolata</taxon>
        <taxon>Apicomplexa</taxon>
        <taxon>Aconoidasida</taxon>
        <taxon>Haemosporida</taxon>
        <taxon>Plasmodiidae</taxon>
        <taxon>Plasmodium</taxon>
        <taxon>Plasmodium (Plasmodium)</taxon>
    </lineage>
</organism>
<feature type="transmembrane region" description="Helical" evidence="1">
    <location>
        <begin position="266"/>
        <end position="287"/>
    </location>
</feature>
<keyword evidence="1" id="KW-0812">Transmembrane</keyword>
<keyword evidence="1" id="KW-1133">Transmembrane helix</keyword>
<gene>
    <name evidence="2" type="ORF">POVCU2_0083540</name>
</gene>
<sequence length="340" mass="39783">MEEAEKILSKLTKYKLYSKFYEEHDDTGEYSNYCRNMQYLIGWYSGIPEVCYMFAKNLINLHEILSEEKDNDKRCIYFNFWITDYVRKKINTQWEDTSKIPYILTGFLTVEKFIADDSKNNNCQFNYNSNIDLELWKERKYLYDYIENYNDIKVIINSDGNLCKIYSKYFDNIKELHEKYKGECCNGYSNKCFNLIKLDNLCTSDIFNNKLQCDESNGIAETRTVNDNARDMGELDGSGRSHSALPASLDPDIHTSGDLLSNNTDFYAKLGGSLTFMGILSTFLYLYKFTTFGTWIRSKIVKNKINVILDDEAQNSIAHELNNMNENFYSDGYNITYHTS</sequence>
<dbReference type="EMBL" id="FLQU01001609">
    <property type="protein sequence ID" value="SBS93776.1"/>
    <property type="molecule type" value="Genomic_DNA"/>
</dbReference>
<evidence type="ECO:0000313" key="3">
    <source>
        <dbReference type="Proteomes" id="UP000078560"/>
    </source>
</evidence>
<accession>A0A1A8WPI7</accession>
<evidence type="ECO:0000313" key="2">
    <source>
        <dbReference type="EMBL" id="SBS93776.1"/>
    </source>
</evidence>
<evidence type="ECO:0000256" key="1">
    <source>
        <dbReference type="SAM" id="Phobius"/>
    </source>
</evidence>
<name>A0A1A8WPI7_PLAOA</name>